<comment type="caution">
    <text evidence="1">The sequence shown here is derived from an EMBL/GenBank/DDBJ whole genome shotgun (WGS) entry which is preliminary data.</text>
</comment>
<protein>
    <submittedName>
        <fullName evidence="1">Uncharacterized protein</fullName>
    </submittedName>
</protein>
<keyword evidence="2" id="KW-1185">Reference proteome</keyword>
<proteinExistence type="predicted"/>
<dbReference type="EMBL" id="JBAWSY010000032">
    <property type="protein sequence ID" value="MEI4771896.1"/>
    <property type="molecule type" value="Genomic_DNA"/>
</dbReference>
<sequence>MMKVAEKNERSILHHPDFPKEVDQLSYTKEYMDEHLEASQ</sequence>
<accession>A0ABU8FCX8</accession>
<organism evidence="1 2">
    <name type="scientific">Psychrobacillus mangrovi</name>
    <dbReference type="NCBI Taxonomy" id="3117745"/>
    <lineage>
        <taxon>Bacteria</taxon>
        <taxon>Bacillati</taxon>
        <taxon>Bacillota</taxon>
        <taxon>Bacilli</taxon>
        <taxon>Bacillales</taxon>
        <taxon>Bacillaceae</taxon>
        <taxon>Psychrobacillus</taxon>
    </lineage>
</organism>
<gene>
    <name evidence="1" type="ORF">WAX74_20045</name>
</gene>
<dbReference type="Proteomes" id="UP001364890">
    <property type="component" value="Unassembled WGS sequence"/>
</dbReference>
<evidence type="ECO:0000313" key="1">
    <source>
        <dbReference type="EMBL" id="MEI4771896.1"/>
    </source>
</evidence>
<reference evidence="1 2" key="1">
    <citation type="submission" date="2024-01" db="EMBL/GenBank/DDBJ databases">
        <title>Seven novel Bacillus-like species.</title>
        <authorList>
            <person name="Liu G."/>
        </authorList>
    </citation>
    <scope>NUCLEOTIDE SEQUENCE [LARGE SCALE GENOMIC DNA]</scope>
    <source>
        <strain evidence="1 2">FJAT-51614</strain>
    </source>
</reference>
<name>A0ABU8FCX8_9BACI</name>
<evidence type="ECO:0000313" key="2">
    <source>
        <dbReference type="Proteomes" id="UP001364890"/>
    </source>
</evidence>